<evidence type="ECO:0000259" key="8">
    <source>
        <dbReference type="Pfam" id="PF01636"/>
    </source>
</evidence>
<protein>
    <recommendedName>
        <fullName evidence="3">Altered inheritance of mitochondria protein 9, mitochondrial</fullName>
    </recommendedName>
    <alternativeName>
        <fullName evidence="6">Found in mitochondrial proteome protein 29</fullName>
    </alternativeName>
</protein>
<dbReference type="OrthoDB" id="2968323at2759"/>
<dbReference type="GO" id="GO:0005739">
    <property type="term" value="C:mitochondrion"/>
    <property type="evidence" value="ECO:0007669"/>
    <property type="project" value="UniProtKB-SubCell"/>
</dbReference>
<evidence type="ECO:0000313" key="10">
    <source>
        <dbReference type="Proteomes" id="UP000790833"/>
    </source>
</evidence>
<dbReference type="PANTHER" id="PTHR36091:SF1">
    <property type="entry name" value="ALTERED INHERITANCE OF MITOCHONDRIA PROTEIN 9, MITOCHONDRIAL"/>
    <property type="match status" value="1"/>
</dbReference>
<evidence type="ECO:0000313" key="9">
    <source>
        <dbReference type="EMBL" id="KAG7195577.1"/>
    </source>
</evidence>
<dbReference type="Pfam" id="PF01636">
    <property type="entry name" value="APH"/>
    <property type="match status" value="1"/>
</dbReference>
<keyword evidence="4" id="KW-0809">Transit peptide</keyword>
<dbReference type="InterPro" id="IPR002575">
    <property type="entry name" value="Aminoglycoside_PTrfase"/>
</dbReference>
<organism evidence="9 10">
    <name type="scientific">Scheffersomyces spartinae</name>
    <dbReference type="NCBI Taxonomy" id="45513"/>
    <lineage>
        <taxon>Eukaryota</taxon>
        <taxon>Fungi</taxon>
        <taxon>Dikarya</taxon>
        <taxon>Ascomycota</taxon>
        <taxon>Saccharomycotina</taxon>
        <taxon>Pichiomycetes</taxon>
        <taxon>Debaryomycetaceae</taxon>
        <taxon>Scheffersomyces</taxon>
    </lineage>
</organism>
<dbReference type="GeneID" id="66116718"/>
<comment type="similarity">
    <text evidence="2">Belongs to the AIM9 family.</text>
</comment>
<dbReference type="Proteomes" id="UP000790833">
    <property type="component" value="Unassembled WGS sequence"/>
</dbReference>
<sequence length="644" mass="72921">MLKRVLAPRRGVLRVTSTTTARLGSGFIHAQRFQSQTTSSPKEVYTKLSDTKDPQRNEFFQYTWGSWLKNDKAERAKRETCFSIEGVATLLSEITAEVLDSKNVSKSGKYIVKAPKLLKDGTVLLNNNLSLLGLLPGGGNKLGVKSIASIHEGKHHRVYKVTLTTGKELVLRIPYKLESDYAISQKVKSEAATLDFLNLKLGANVPKVVAYGASRDNLLQTPFILMEYISGDLLMKKWNPMSDNEQEVLDVIKPLADFQEKILSIVFNKYGSLYFHDDVSALQQADLPYNGEEDATLKNRWRIGASVEKAFFKNKDKLDKKTIAKYTGPWDSSKPLSLVSAIADIELENVKNRLALHHAEASNVIEDVELLKRKLKSLENFKTMAPLLLNNASTSIMNVEEVFKPRLNVPDLDPLNTIENNGKYYLVDMEYSSIKPFILSAYPSFVAYQGAKIHNLEEDVPGYNEMSDVEKEQFKFMYYKTRNEFMWEKELNARRHDLISIASPHIKALKSPYAQALELKNDKDYLYVEGSMIQLQALWDAYVANELCNATDSTFPIKYSPEYLKEHQADLEDYQMEIVSTPFAATGGWIPQDMFEALKSKGIIKFEDNGDFSIATDEMLAAEEEEAKRLEKEHESHAAPNTKI</sequence>
<comment type="caution">
    <text evidence="9">The sequence shown here is derived from an EMBL/GenBank/DDBJ whole genome shotgun (WGS) entry which is preliminary data.</text>
</comment>
<evidence type="ECO:0000256" key="7">
    <source>
        <dbReference type="SAM" id="MobiDB-lite"/>
    </source>
</evidence>
<comment type="subcellular location">
    <subcellularLocation>
        <location evidence="1">Mitochondrion</location>
    </subcellularLocation>
</comment>
<keyword evidence="10" id="KW-1185">Reference proteome</keyword>
<reference evidence="9" key="1">
    <citation type="submission" date="2021-03" db="EMBL/GenBank/DDBJ databases">
        <authorList>
            <person name="Palmer J.M."/>
        </authorList>
    </citation>
    <scope>NUCLEOTIDE SEQUENCE</scope>
    <source>
        <strain evidence="9">ARV_011</strain>
    </source>
</reference>
<feature type="domain" description="Aminoglycoside phosphotransferase" evidence="8">
    <location>
        <begin position="148"/>
        <end position="265"/>
    </location>
</feature>
<accession>A0A9P7VD26</accession>
<evidence type="ECO:0000256" key="5">
    <source>
        <dbReference type="ARBA" id="ARBA00023128"/>
    </source>
</evidence>
<dbReference type="EMBL" id="JAHMUF010000003">
    <property type="protein sequence ID" value="KAG7195577.1"/>
    <property type="molecule type" value="Genomic_DNA"/>
</dbReference>
<evidence type="ECO:0000256" key="3">
    <source>
        <dbReference type="ARBA" id="ARBA00016197"/>
    </source>
</evidence>
<evidence type="ECO:0000256" key="1">
    <source>
        <dbReference type="ARBA" id="ARBA00004173"/>
    </source>
</evidence>
<dbReference type="Gene3D" id="3.30.200.20">
    <property type="entry name" value="Phosphorylase Kinase, domain 1"/>
    <property type="match status" value="1"/>
</dbReference>
<dbReference type="InterPro" id="IPR011009">
    <property type="entry name" value="Kinase-like_dom_sf"/>
</dbReference>
<evidence type="ECO:0000256" key="4">
    <source>
        <dbReference type="ARBA" id="ARBA00022946"/>
    </source>
</evidence>
<feature type="region of interest" description="Disordered" evidence="7">
    <location>
        <begin position="625"/>
        <end position="644"/>
    </location>
</feature>
<gene>
    <name evidence="9" type="primary">AIM9</name>
    <name evidence="9" type="ORF">KQ657_003344</name>
</gene>
<dbReference type="RefSeq" id="XP_043051122.1">
    <property type="nucleotide sequence ID" value="XM_043194070.1"/>
</dbReference>
<dbReference type="InterPro" id="IPR051035">
    <property type="entry name" value="Mito_inheritance_9"/>
</dbReference>
<dbReference type="PANTHER" id="PTHR36091">
    <property type="entry name" value="ALTERED INHERITANCE OF MITOCHONDRIA PROTEIN 9, MITOCHONDRIAL"/>
    <property type="match status" value="1"/>
</dbReference>
<evidence type="ECO:0000256" key="2">
    <source>
        <dbReference type="ARBA" id="ARBA00005543"/>
    </source>
</evidence>
<proteinExistence type="inferred from homology"/>
<dbReference type="SUPFAM" id="SSF56112">
    <property type="entry name" value="Protein kinase-like (PK-like)"/>
    <property type="match status" value="1"/>
</dbReference>
<feature type="compositionally biased region" description="Basic and acidic residues" evidence="7">
    <location>
        <begin position="626"/>
        <end position="637"/>
    </location>
</feature>
<evidence type="ECO:0000256" key="6">
    <source>
        <dbReference type="ARBA" id="ARBA00031849"/>
    </source>
</evidence>
<name>A0A9P7VD26_9ASCO</name>
<keyword evidence="5" id="KW-0496">Mitochondrion</keyword>
<dbReference type="AlphaFoldDB" id="A0A9P7VD26"/>